<gene>
    <name evidence="3" type="ORF">FJZ47_24120</name>
</gene>
<dbReference type="Pfam" id="PF13358">
    <property type="entry name" value="DDE_3"/>
    <property type="match status" value="1"/>
</dbReference>
<feature type="region of interest" description="Disordered" evidence="1">
    <location>
        <begin position="1"/>
        <end position="26"/>
    </location>
</feature>
<organism evidence="3 4">
    <name type="scientific">Tectimicrobiota bacterium</name>
    <dbReference type="NCBI Taxonomy" id="2528274"/>
    <lineage>
        <taxon>Bacteria</taxon>
        <taxon>Pseudomonadati</taxon>
        <taxon>Nitrospinota/Tectimicrobiota group</taxon>
        <taxon>Candidatus Tectimicrobiota</taxon>
    </lineage>
</organism>
<evidence type="ECO:0000256" key="1">
    <source>
        <dbReference type="SAM" id="MobiDB-lite"/>
    </source>
</evidence>
<dbReference type="AlphaFoldDB" id="A0A937W4I0"/>
<dbReference type="Gene3D" id="3.30.420.10">
    <property type="entry name" value="Ribonuclease H-like superfamily/Ribonuclease H"/>
    <property type="match status" value="1"/>
</dbReference>
<comment type="caution">
    <text evidence="3">The sequence shown here is derived from an EMBL/GenBank/DDBJ whole genome shotgun (WGS) entry which is preliminary data.</text>
</comment>
<reference evidence="3" key="1">
    <citation type="submission" date="2019-03" db="EMBL/GenBank/DDBJ databases">
        <title>Lake Tanganyika Metagenome-Assembled Genomes (MAGs).</title>
        <authorList>
            <person name="Tran P."/>
        </authorList>
    </citation>
    <scope>NUCLEOTIDE SEQUENCE</scope>
    <source>
        <strain evidence="3">K_DeepCast_65m_m2_066</strain>
    </source>
</reference>
<proteinExistence type="predicted"/>
<dbReference type="InterPro" id="IPR038717">
    <property type="entry name" value="Tc1-like_DDE_dom"/>
</dbReference>
<dbReference type="PANTHER" id="PTHR46564">
    <property type="entry name" value="TRANSPOSASE"/>
    <property type="match status" value="1"/>
</dbReference>
<evidence type="ECO:0000313" key="4">
    <source>
        <dbReference type="Proteomes" id="UP000712673"/>
    </source>
</evidence>
<evidence type="ECO:0000313" key="3">
    <source>
        <dbReference type="EMBL" id="MBM3226864.1"/>
    </source>
</evidence>
<dbReference type="InterPro" id="IPR047655">
    <property type="entry name" value="Transpos_IS630-like"/>
</dbReference>
<feature type="domain" description="Tc1-like transposase DDE" evidence="2">
    <location>
        <begin position="47"/>
        <end position="183"/>
    </location>
</feature>
<dbReference type="GO" id="GO:0003676">
    <property type="term" value="F:nucleic acid binding"/>
    <property type="evidence" value="ECO:0007669"/>
    <property type="project" value="InterPro"/>
</dbReference>
<dbReference type="NCBIfam" id="NF033545">
    <property type="entry name" value="transpos_IS630"/>
    <property type="match status" value="1"/>
</dbReference>
<sequence>MESAADPGETAAYPKKKTRYATERTTEDVQEQRRLYQAKVSALDVHDLIFVDETGVNIAMVRPYARSPKGERAYAPAPVNTGKNITVLGALSLEGLVEAMTIEGSSDGQVFATFIQQICGPTLQPGKTVIMDNLSSHKVDGIQQAIEARGAHVEYLPSYSPDLSPIEECWSKFKTILRAKAARTYAHLDQAITEAFAMITPQDAQGWFAHCGYL</sequence>
<evidence type="ECO:0000259" key="2">
    <source>
        <dbReference type="Pfam" id="PF13358"/>
    </source>
</evidence>
<name>A0A937W4I0_UNCTE</name>
<accession>A0A937W4I0</accession>
<dbReference type="Proteomes" id="UP000712673">
    <property type="component" value="Unassembled WGS sequence"/>
</dbReference>
<protein>
    <submittedName>
        <fullName evidence="3">IS630 family transposase</fullName>
    </submittedName>
</protein>
<dbReference type="InterPro" id="IPR036397">
    <property type="entry name" value="RNaseH_sf"/>
</dbReference>
<dbReference type="EMBL" id="VGLS01001083">
    <property type="protein sequence ID" value="MBM3226864.1"/>
    <property type="molecule type" value="Genomic_DNA"/>
</dbReference>
<dbReference type="PANTHER" id="PTHR46564:SF1">
    <property type="entry name" value="TRANSPOSASE"/>
    <property type="match status" value="1"/>
</dbReference>